<reference evidence="2 3" key="1">
    <citation type="journal article" date="2023" name="Life. Sci Alliance">
        <title>Evolutionary insights into 3D genome organization and epigenetic landscape of Vigna mungo.</title>
        <authorList>
            <person name="Junaid A."/>
            <person name="Singh B."/>
            <person name="Bhatia S."/>
        </authorList>
    </citation>
    <scope>NUCLEOTIDE SEQUENCE [LARGE SCALE GENOMIC DNA]</scope>
    <source>
        <strain evidence="2">Urdbean</strain>
    </source>
</reference>
<accession>A0AAQ3N032</accession>
<keyword evidence="3" id="KW-1185">Reference proteome</keyword>
<evidence type="ECO:0000313" key="3">
    <source>
        <dbReference type="Proteomes" id="UP001374535"/>
    </source>
</evidence>
<dbReference type="InterPro" id="IPR004330">
    <property type="entry name" value="FAR1_DNA_bnd_dom"/>
</dbReference>
<feature type="domain" description="FAR1" evidence="1">
    <location>
        <begin position="44"/>
        <end position="128"/>
    </location>
</feature>
<sequence length="149" mass="17130">MENCAENITMNGESNDEFINVVDSVSDLVPMVNMCFDSMEDAKKYYSDYGKRIGFGVRTRTSKKDNNNELYYLRLVCSREGRYVSNIRPEVKTLPSQTKQCPAGITFAKKDDKWVVRTVMVDHSHDLCPQTSNLIRANRKLDMHAKHTL</sequence>
<feature type="non-terminal residue" evidence="2">
    <location>
        <position position="149"/>
    </location>
</feature>
<proteinExistence type="predicted"/>
<dbReference type="Pfam" id="PF03101">
    <property type="entry name" value="FAR1"/>
    <property type="match status" value="1"/>
</dbReference>
<gene>
    <name evidence="2" type="ORF">V8G54_026169</name>
</gene>
<dbReference type="AlphaFoldDB" id="A0AAQ3N032"/>
<evidence type="ECO:0000313" key="2">
    <source>
        <dbReference type="EMBL" id="WVZ00100.1"/>
    </source>
</evidence>
<organism evidence="2 3">
    <name type="scientific">Vigna mungo</name>
    <name type="common">Black gram</name>
    <name type="synonym">Phaseolus mungo</name>
    <dbReference type="NCBI Taxonomy" id="3915"/>
    <lineage>
        <taxon>Eukaryota</taxon>
        <taxon>Viridiplantae</taxon>
        <taxon>Streptophyta</taxon>
        <taxon>Embryophyta</taxon>
        <taxon>Tracheophyta</taxon>
        <taxon>Spermatophyta</taxon>
        <taxon>Magnoliopsida</taxon>
        <taxon>eudicotyledons</taxon>
        <taxon>Gunneridae</taxon>
        <taxon>Pentapetalae</taxon>
        <taxon>rosids</taxon>
        <taxon>fabids</taxon>
        <taxon>Fabales</taxon>
        <taxon>Fabaceae</taxon>
        <taxon>Papilionoideae</taxon>
        <taxon>50 kb inversion clade</taxon>
        <taxon>NPAAA clade</taxon>
        <taxon>indigoferoid/millettioid clade</taxon>
        <taxon>Phaseoleae</taxon>
        <taxon>Vigna</taxon>
    </lineage>
</organism>
<dbReference type="PANTHER" id="PTHR46328:SF35">
    <property type="entry name" value="PROTEIN FAR1-RELATED SEQUENCE 5-LIKE"/>
    <property type="match status" value="1"/>
</dbReference>
<dbReference type="EMBL" id="CP144693">
    <property type="protein sequence ID" value="WVZ00100.1"/>
    <property type="molecule type" value="Genomic_DNA"/>
</dbReference>
<name>A0AAQ3N032_VIGMU</name>
<protein>
    <recommendedName>
        <fullName evidence="1">FAR1 domain-containing protein</fullName>
    </recommendedName>
</protein>
<evidence type="ECO:0000259" key="1">
    <source>
        <dbReference type="Pfam" id="PF03101"/>
    </source>
</evidence>
<dbReference type="Proteomes" id="UP001374535">
    <property type="component" value="Chromosome 8"/>
</dbReference>
<dbReference type="PANTHER" id="PTHR46328">
    <property type="entry name" value="FAR-RED IMPAIRED RESPONSIVE (FAR1) FAMILY PROTEIN-RELATED"/>
    <property type="match status" value="1"/>
</dbReference>